<dbReference type="EMBL" id="CAJNOK010048025">
    <property type="protein sequence ID" value="CAF1590452.1"/>
    <property type="molecule type" value="Genomic_DNA"/>
</dbReference>
<sequence length="46" mass="5394">MKQNDSETLNRIGLTYRKQLEYQLAINYFQVALETTQDLPSIAVIY</sequence>
<feature type="non-terminal residue" evidence="2">
    <location>
        <position position="46"/>
    </location>
</feature>
<dbReference type="Gene3D" id="1.25.40.10">
    <property type="entry name" value="Tetratricopeptide repeat domain"/>
    <property type="match status" value="1"/>
</dbReference>
<evidence type="ECO:0000313" key="4">
    <source>
        <dbReference type="Proteomes" id="UP000677228"/>
    </source>
</evidence>
<dbReference type="AlphaFoldDB" id="A0A8S2G2X1"/>
<dbReference type="EMBL" id="CAJOBA010071417">
    <property type="protein sequence ID" value="CAF4394043.1"/>
    <property type="molecule type" value="Genomic_DNA"/>
</dbReference>
<keyword evidence="1" id="KW-0802">TPR repeat</keyword>
<name>A0A8S2G2X1_9BILA</name>
<organism evidence="2 4">
    <name type="scientific">Didymodactylos carnosus</name>
    <dbReference type="NCBI Taxonomy" id="1234261"/>
    <lineage>
        <taxon>Eukaryota</taxon>
        <taxon>Metazoa</taxon>
        <taxon>Spiralia</taxon>
        <taxon>Gnathifera</taxon>
        <taxon>Rotifera</taxon>
        <taxon>Eurotatoria</taxon>
        <taxon>Bdelloidea</taxon>
        <taxon>Philodinida</taxon>
        <taxon>Philodinidae</taxon>
        <taxon>Didymodactylos</taxon>
    </lineage>
</organism>
<protein>
    <submittedName>
        <fullName evidence="2">Uncharacterized protein</fullName>
    </submittedName>
</protein>
<comment type="caution">
    <text evidence="2">The sequence shown here is derived from an EMBL/GenBank/DDBJ whole genome shotgun (WGS) entry which is preliminary data.</text>
</comment>
<evidence type="ECO:0000256" key="1">
    <source>
        <dbReference type="PROSITE-ProRule" id="PRU00339"/>
    </source>
</evidence>
<gene>
    <name evidence="2" type="ORF">OVA965_LOCUS41513</name>
    <name evidence="3" type="ORF">TMI583_LOCUS43181</name>
</gene>
<dbReference type="InterPro" id="IPR011990">
    <property type="entry name" value="TPR-like_helical_dom_sf"/>
</dbReference>
<dbReference type="InterPro" id="IPR019734">
    <property type="entry name" value="TPR_rpt"/>
</dbReference>
<dbReference type="SUPFAM" id="SSF48452">
    <property type="entry name" value="TPR-like"/>
    <property type="match status" value="1"/>
</dbReference>
<dbReference type="PROSITE" id="PS50005">
    <property type="entry name" value="TPR"/>
    <property type="match status" value="1"/>
</dbReference>
<evidence type="ECO:0000313" key="2">
    <source>
        <dbReference type="EMBL" id="CAF1590452.1"/>
    </source>
</evidence>
<proteinExistence type="predicted"/>
<reference evidence="2" key="1">
    <citation type="submission" date="2021-02" db="EMBL/GenBank/DDBJ databases">
        <authorList>
            <person name="Nowell W R."/>
        </authorList>
    </citation>
    <scope>NUCLEOTIDE SEQUENCE</scope>
</reference>
<accession>A0A8S2G2X1</accession>
<dbReference type="Proteomes" id="UP000682733">
    <property type="component" value="Unassembled WGS sequence"/>
</dbReference>
<evidence type="ECO:0000313" key="3">
    <source>
        <dbReference type="EMBL" id="CAF4394043.1"/>
    </source>
</evidence>
<dbReference type="Proteomes" id="UP000677228">
    <property type="component" value="Unassembled WGS sequence"/>
</dbReference>
<feature type="repeat" description="TPR" evidence="1">
    <location>
        <begin position="6"/>
        <end position="39"/>
    </location>
</feature>